<keyword evidence="4" id="KW-0315">Glutamine amidotransferase</keyword>
<dbReference type="PROSITE" id="PS51278">
    <property type="entry name" value="GATASE_TYPE_2"/>
    <property type="match status" value="1"/>
</dbReference>
<keyword evidence="8" id="KW-1185">Reference proteome</keyword>
<dbReference type="Pfam" id="PF13537">
    <property type="entry name" value="GATase_7"/>
    <property type="match status" value="1"/>
</dbReference>
<dbReference type="Proteomes" id="UP001610432">
    <property type="component" value="Unassembled WGS sequence"/>
</dbReference>
<comment type="caution">
    <text evidence="7">The sequence shown here is derived from an EMBL/GenBank/DDBJ whole genome shotgun (WGS) entry which is preliminary data.</text>
</comment>
<protein>
    <submittedName>
        <fullName evidence="7">Nucleophile aminohydrolase</fullName>
    </submittedName>
</protein>
<evidence type="ECO:0000256" key="1">
    <source>
        <dbReference type="ARBA" id="ARBA00005752"/>
    </source>
</evidence>
<keyword evidence="2 5" id="KW-0547">Nucleotide-binding</keyword>
<dbReference type="CDD" id="cd00712">
    <property type="entry name" value="AsnB"/>
    <property type="match status" value="1"/>
</dbReference>
<evidence type="ECO:0000256" key="3">
    <source>
        <dbReference type="ARBA" id="ARBA00022840"/>
    </source>
</evidence>
<keyword evidence="3 5" id="KW-0067">ATP-binding</keyword>
<dbReference type="InterPro" id="IPR033738">
    <property type="entry name" value="AsnB_N"/>
</dbReference>
<dbReference type="PIRSF" id="PIRSF001589">
    <property type="entry name" value="Asn_synthetase_glu-h"/>
    <property type="match status" value="1"/>
</dbReference>
<gene>
    <name evidence="7" type="ORF">BJX67DRAFT_229797</name>
</gene>
<dbReference type="SUPFAM" id="SSF52402">
    <property type="entry name" value="Adenine nucleotide alpha hydrolases-like"/>
    <property type="match status" value="1"/>
</dbReference>
<feature type="domain" description="Glutamine amidotransferase type-2" evidence="6">
    <location>
        <begin position="2"/>
        <end position="216"/>
    </location>
</feature>
<dbReference type="InterPro" id="IPR029055">
    <property type="entry name" value="Ntn_hydrolases_N"/>
</dbReference>
<dbReference type="Gene3D" id="3.40.50.620">
    <property type="entry name" value="HUPs"/>
    <property type="match status" value="2"/>
</dbReference>
<dbReference type="InterPro" id="IPR006426">
    <property type="entry name" value="Asn_synth_AEB"/>
</dbReference>
<dbReference type="RefSeq" id="XP_070882996.1">
    <property type="nucleotide sequence ID" value="XM_071025913.1"/>
</dbReference>
<dbReference type="InterPro" id="IPR014729">
    <property type="entry name" value="Rossmann-like_a/b/a_fold"/>
</dbReference>
<dbReference type="GeneID" id="98140985"/>
<dbReference type="Pfam" id="PF00733">
    <property type="entry name" value="Asn_synthase"/>
    <property type="match status" value="1"/>
</dbReference>
<dbReference type="InterPro" id="IPR001962">
    <property type="entry name" value="Asn_synthase"/>
</dbReference>
<dbReference type="Gene3D" id="3.60.20.10">
    <property type="entry name" value="Glutamine Phosphoribosylpyrophosphate, subunit 1, domain 1"/>
    <property type="match status" value="1"/>
</dbReference>
<evidence type="ECO:0000313" key="8">
    <source>
        <dbReference type="Proteomes" id="UP001610432"/>
    </source>
</evidence>
<evidence type="ECO:0000256" key="2">
    <source>
        <dbReference type="ARBA" id="ARBA00022741"/>
    </source>
</evidence>
<dbReference type="NCBIfam" id="TIGR01536">
    <property type="entry name" value="asn_synth_AEB"/>
    <property type="match status" value="1"/>
</dbReference>
<dbReference type="PANTHER" id="PTHR43284:SF1">
    <property type="entry name" value="ASPARAGINE SYNTHETASE"/>
    <property type="match status" value="1"/>
</dbReference>
<dbReference type="SUPFAM" id="SSF56235">
    <property type="entry name" value="N-terminal nucleophile aminohydrolases (Ntn hydrolases)"/>
    <property type="match status" value="1"/>
</dbReference>
<evidence type="ECO:0000259" key="6">
    <source>
        <dbReference type="PROSITE" id="PS51278"/>
    </source>
</evidence>
<comment type="similarity">
    <text evidence="1">Belongs to the asparagine synthetase family.</text>
</comment>
<evidence type="ECO:0000313" key="7">
    <source>
        <dbReference type="EMBL" id="KAL2864017.1"/>
    </source>
</evidence>
<dbReference type="PANTHER" id="PTHR43284">
    <property type="entry name" value="ASPARAGINE SYNTHETASE (GLUTAMINE-HYDROLYZING)"/>
    <property type="match status" value="1"/>
</dbReference>
<name>A0ABR4LI06_9EURO</name>
<dbReference type="InterPro" id="IPR017932">
    <property type="entry name" value="GATase_2_dom"/>
</dbReference>
<dbReference type="CDD" id="cd01991">
    <property type="entry name" value="Asn_synthase_B_C"/>
    <property type="match status" value="1"/>
</dbReference>
<sequence length="670" mass="76120">MCGITAFLAVGQPPQTRSREQIEQEIHNSLDIVKHRGPDASGKWINSGNRVGLGHVRLSIVDLSPEGNQPFEDTENEVYAVVNGELYDHERYREELAAEYNFRGHSDCEIVLALYKHYGLDFLSHLRGEFALVLWDAKREVFVATRDRYGIKSLYYTVVGDRLLVATEMKQFLAYGWEPEWDVRSVYESGWVFDERTIFRDVKKIQPGHYLISRNYGEFRTDKYWDMHYPDKFTKEVRTEEEMIEGVRQRLLDAVRVRLRADVPVGIYLSGGIDSSAIAGMVVHLVKEGAKLGDSSSKDLSRIQCFTVQFDKGSGFDESDVAERTAEFLGVKFNPVHVPEGKLAERFENAVWYSEAFMADINGAGKLAMAEVAHNAGFKVVITGEGSDEHFAGYSYFQNESLLEDDLTWTPPDYDPTKREEAIRNAGTNHIQGVKWVVPQTLPSTMRTLNNTRVAGLLTRAVPLYYAPWLQDEFGASDGQTVLTESFDGEVRHAMAQSWHPLHTAEYLWTKTAFPNSLLRYLGDNIDMAYQVESRPAFLDHNLTEFANSLPPSLKMKYNYGSGTFTEKYILREAVRPFVTEEIYKRKKQPYMAPMRYAVDGPVHRKLKELITKENIEALGFVDWERTEPLVEKGIVGGDPLAFRAAIAAAQCVVVSQRFGVKKATQNDCK</sequence>
<dbReference type="InterPro" id="IPR051786">
    <property type="entry name" value="ASN_synthetase/amidase"/>
</dbReference>
<accession>A0ABR4LI06</accession>
<dbReference type="EMBL" id="JBFXLQ010000045">
    <property type="protein sequence ID" value="KAL2864017.1"/>
    <property type="molecule type" value="Genomic_DNA"/>
</dbReference>
<proteinExistence type="inferred from homology"/>
<organism evidence="7 8">
    <name type="scientific">Aspergillus lucknowensis</name>
    <dbReference type="NCBI Taxonomy" id="176173"/>
    <lineage>
        <taxon>Eukaryota</taxon>
        <taxon>Fungi</taxon>
        <taxon>Dikarya</taxon>
        <taxon>Ascomycota</taxon>
        <taxon>Pezizomycotina</taxon>
        <taxon>Eurotiomycetes</taxon>
        <taxon>Eurotiomycetidae</taxon>
        <taxon>Eurotiales</taxon>
        <taxon>Aspergillaceae</taxon>
        <taxon>Aspergillus</taxon>
        <taxon>Aspergillus subgen. Nidulantes</taxon>
    </lineage>
</organism>
<evidence type="ECO:0000256" key="4">
    <source>
        <dbReference type="ARBA" id="ARBA00022962"/>
    </source>
</evidence>
<evidence type="ECO:0000256" key="5">
    <source>
        <dbReference type="PIRNR" id="PIRNR001589"/>
    </source>
</evidence>
<reference evidence="7 8" key="1">
    <citation type="submission" date="2024-07" db="EMBL/GenBank/DDBJ databases">
        <title>Section-level genome sequencing and comparative genomics of Aspergillus sections Usti and Cavernicolus.</title>
        <authorList>
            <consortium name="Lawrence Berkeley National Laboratory"/>
            <person name="Nybo J.L."/>
            <person name="Vesth T.C."/>
            <person name="Theobald S."/>
            <person name="Frisvad J.C."/>
            <person name="Larsen T.O."/>
            <person name="Kjaerboelling I."/>
            <person name="Rothschild-Mancinelli K."/>
            <person name="Lyhne E.K."/>
            <person name="Kogle M.E."/>
            <person name="Barry K."/>
            <person name="Clum A."/>
            <person name="Na H."/>
            <person name="Ledsgaard L."/>
            <person name="Lin J."/>
            <person name="Lipzen A."/>
            <person name="Kuo A."/>
            <person name="Riley R."/>
            <person name="Mondo S."/>
            <person name="Labutti K."/>
            <person name="Haridas S."/>
            <person name="Pangalinan J."/>
            <person name="Salamov A.A."/>
            <person name="Simmons B.A."/>
            <person name="Magnuson J.K."/>
            <person name="Chen J."/>
            <person name="Drula E."/>
            <person name="Henrissat B."/>
            <person name="Wiebenga A."/>
            <person name="Lubbers R.J."/>
            <person name="Gomes A.C."/>
            <person name="Macurrencykelacurrency M.R."/>
            <person name="Stajich J."/>
            <person name="Grigoriev I.V."/>
            <person name="Mortensen U.H."/>
            <person name="De Vries R.P."/>
            <person name="Baker S.E."/>
            <person name="Andersen M.R."/>
        </authorList>
    </citation>
    <scope>NUCLEOTIDE SEQUENCE [LARGE SCALE GENOMIC DNA]</scope>
    <source>
        <strain evidence="7 8">CBS 449.75</strain>
    </source>
</reference>